<sequence>MEITKNIRKDNQITKEKFIAVAQKVHESETKPIKIIGDEGAPTIREVINNQKRLAVMIEYVSQLIEQTK</sequence>
<dbReference type="Proteomes" id="UP000004348">
    <property type="component" value="Chromosome"/>
</dbReference>
<dbReference type="HOGENOM" id="CLU_2765861_0_0_2"/>
<dbReference type="AlphaFoldDB" id="F3KL97"/>
<reference evidence="1" key="1">
    <citation type="journal article" date="2011" name="PLoS ONE">
        <title>Genome of a low-salinity ammonia-oxidizing archaeon determined by single-cell and metagenomic analysis.</title>
        <authorList>
            <person name="Blainey P.C."/>
            <person name="Mosier A.C."/>
            <person name="Potanina A."/>
            <person name="Francis C.A."/>
            <person name="Quake S.R."/>
        </authorList>
    </citation>
    <scope>NUCLEOTIDE SEQUENCE [LARGE SCALE GENOMIC DNA]</scope>
    <source>
        <strain evidence="1">SFB1</strain>
    </source>
</reference>
<proteinExistence type="predicted"/>
<dbReference type="EMBL" id="AEGP01000046">
    <property type="protein sequence ID" value="EGG41833.1"/>
    <property type="molecule type" value="Genomic_DNA"/>
</dbReference>
<name>F3KL97_9ARCH</name>
<gene>
    <name evidence="1" type="ORF">Nlim_1276</name>
</gene>
<organism evidence="1">
    <name type="scientific">Candidatus Nitrosarchaeum limnium SFB1</name>
    <dbReference type="NCBI Taxonomy" id="886738"/>
    <lineage>
        <taxon>Archaea</taxon>
        <taxon>Nitrososphaerota</taxon>
        <taxon>Nitrososphaeria</taxon>
        <taxon>Nitrosopumilales</taxon>
        <taxon>Nitrosopumilaceae</taxon>
        <taxon>Nitrosarchaeum</taxon>
    </lineage>
</organism>
<accession>F3KL97</accession>
<evidence type="ECO:0000313" key="1">
    <source>
        <dbReference type="EMBL" id="EGG41833.1"/>
    </source>
</evidence>
<comment type="caution">
    <text evidence="1">The sequence shown here is derived from an EMBL/GenBank/DDBJ whole genome shotgun (WGS) entry which is preliminary data.</text>
</comment>
<protein>
    <submittedName>
        <fullName evidence="1">Uncharacterized protein</fullName>
    </submittedName>
</protein>